<reference evidence="11" key="4">
    <citation type="submission" date="2025-09" db="UniProtKB">
        <authorList>
            <consortium name="Ensembl"/>
        </authorList>
    </citation>
    <scope>IDENTIFICATION</scope>
</reference>
<evidence type="ECO:0000256" key="3">
    <source>
        <dbReference type="ARBA" id="ARBA00022741"/>
    </source>
</evidence>
<dbReference type="Ensembl" id="ENSCINT00000034124.1">
    <property type="protein sequence ID" value="ENSCINP00000033017.1"/>
    <property type="gene ID" value="ENSCING00000007696.3"/>
</dbReference>
<feature type="transmembrane region" description="Helical" evidence="9">
    <location>
        <begin position="15"/>
        <end position="34"/>
    </location>
</feature>
<feature type="domain" description="Serine-threonine/tyrosine-protein kinase catalytic" evidence="10">
    <location>
        <begin position="98"/>
        <end position="192"/>
    </location>
</feature>
<dbReference type="GO" id="GO:0006493">
    <property type="term" value="P:protein O-linked glycosylation"/>
    <property type="evidence" value="ECO:0007669"/>
    <property type="project" value="InterPro"/>
</dbReference>
<dbReference type="InterPro" id="IPR039318">
    <property type="entry name" value="POMK"/>
</dbReference>
<evidence type="ECO:0000256" key="8">
    <source>
        <dbReference type="ARBA" id="ARBA00037847"/>
    </source>
</evidence>
<evidence type="ECO:0000313" key="11">
    <source>
        <dbReference type="Ensembl" id="ENSCINP00000033017.1"/>
    </source>
</evidence>
<proteinExistence type="predicted"/>
<dbReference type="InterPro" id="IPR001245">
    <property type="entry name" value="Ser-Thr/Tyr_kinase_cat_dom"/>
</dbReference>
<comment type="subcellular location">
    <subcellularLocation>
        <location evidence="8">Endomembrane system</location>
        <topology evidence="8">Single-pass membrane protein</topology>
    </subcellularLocation>
</comment>
<dbReference type="GO" id="GO:0019200">
    <property type="term" value="F:carbohydrate kinase activity"/>
    <property type="evidence" value="ECO:0007669"/>
    <property type="project" value="InterPro"/>
</dbReference>
<name>H2XTN3_CIOIN</name>
<dbReference type="PANTHER" id="PTHR22618:SF2">
    <property type="entry name" value="PROTEIN O-MANNOSE KINASE"/>
    <property type="match status" value="1"/>
</dbReference>
<keyword evidence="4" id="KW-0418">Kinase</keyword>
<dbReference type="GO" id="GO:0004672">
    <property type="term" value="F:protein kinase activity"/>
    <property type="evidence" value="ECO:0007669"/>
    <property type="project" value="InterPro"/>
</dbReference>
<keyword evidence="6 9" id="KW-1133">Transmembrane helix</keyword>
<dbReference type="Gene3D" id="1.10.510.10">
    <property type="entry name" value="Transferase(Phosphotransferase) domain 1"/>
    <property type="match status" value="1"/>
</dbReference>
<keyword evidence="5" id="KW-0067">ATP-binding</keyword>
<organism evidence="11 12">
    <name type="scientific">Ciona intestinalis</name>
    <name type="common">Transparent sea squirt</name>
    <name type="synonym">Ascidia intestinalis</name>
    <dbReference type="NCBI Taxonomy" id="7719"/>
    <lineage>
        <taxon>Eukaryota</taxon>
        <taxon>Metazoa</taxon>
        <taxon>Chordata</taxon>
        <taxon>Tunicata</taxon>
        <taxon>Ascidiacea</taxon>
        <taxon>Phlebobranchia</taxon>
        <taxon>Cionidae</taxon>
        <taxon>Ciona</taxon>
    </lineage>
</organism>
<dbReference type="InterPro" id="IPR011009">
    <property type="entry name" value="Kinase-like_dom_sf"/>
</dbReference>
<keyword evidence="7 9" id="KW-0472">Membrane</keyword>
<evidence type="ECO:0000256" key="5">
    <source>
        <dbReference type="ARBA" id="ARBA00022840"/>
    </source>
</evidence>
<reference evidence="11" key="2">
    <citation type="journal article" date="2008" name="Genome Biol.">
        <title>Improved genome assembly and evidence-based global gene model set for the chordate Ciona intestinalis: new insight into intron and operon populations.</title>
        <authorList>
            <person name="Satou Y."/>
            <person name="Mineta K."/>
            <person name="Ogasawara M."/>
            <person name="Sasakura Y."/>
            <person name="Shoguchi E."/>
            <person name="Ueno K."/>
            <person name="Yamada L."/>
            <person name="Matsumoto J."/>
            <person name="Wasserscheid J."/>
            <person name="Dewar K."/>
            <person name="Wiley G.B."/>
            <person name="Macmil S.L."/>
            <person name="Roe B.A."/>
            <person name="Zeller R.W."/>
            <person name="Hastings K.E."/>
            <person name="Lemaire P."/>
            <person name="Lindquist E."/>
            <person name="Endo T."/>
            <person name="Hotta K."/>
            <person name="Inaba K."/>
        </authorList>
    </citation>
    <scope>NUCLEOTIDE SEQUENCE [LARGE SCALE GENOMIC DNA]</scope>
    <source>
        <strain evidence="11">wild type</strain>
    </source>
</reference>
<keyword evidence="2 9" id="KW-0812">Transmembrane</keyword>
<dbReference type="AlphaFoldDB" id="H2XTN3"/>
<protein>
    <recommendedName>
        <fullName evidence="10">Serine-threonine/tyrosine-protein kinase catalytic domain-containing protein</fullName>
    </recommendedName>
</protein>
<accession>H2XTN3</accession>
<dbReference type="GO" id="GO:0005524">
    <property type="term" value="F:ATP binding"/>
    <property type="evidence" value="ECO:0007669"/>
    <property type="project" value="UniProtKB-KW"/>
</dbReference>
<dbReference type="EMBL" id="EAAA01000971">
    <property type="status" value="NOT_ANNOTATED_CDS"/>
    <property type="molecule type" value="Genomic_DNA"/>
</dbReference>
<keyword evidence="12" id="KW-1185">Reference proteome</keyword>
<evidence type="ECO:0000259" key="10">
    <source>
        <dbReference type="Pfam" id="PF07714"/>
    </source>
</evidence>
<dbReference type="PANTHER" id="PTHR22618">
    <property type="entry name" value="PROTEIN O-MANNOSE KINASE"/>
    <property type="match status" value="1"/>
</dbReference>
<sequence length="254" mass="29263">IKKKKHKSRSKKEDANLYFIILLAAVFVLVVLIFRSTPSEVANLPKPDFRPSCAKNEFRIINMTSCHEILYCDAIFHNVEKGSYFNKGKTKKMQYGVWEGRRVAVAHSITSKVINTKADFNEHVTNLFRLQSPFVTQLIGFCNVSRIFFTEYHKRGSLDTYLNSNEHITSDATERLRLAVSYLKTLNFLHNQTEGSLVVCDSNDLKGALQNYLVTSDRRVILNDMDDLPLVNRYGKLIQCKHQVNGDFMFKQSR</sequence>
<evidence type="ECO:0000256" key="7">
    <source>
        <dbReference type="ARBA" id="ARBA00023136"/>
    </source>
</evidence>
<dbReference type="HOGENOM" id="CLU_1096352_0_0_1"/>
<reference evidence="12" key="1">
    <citation type="journal article" date="2002" name="Science">
        <title>The draft genome of Ciona intestinalis: insights into chordate and vertebrate origins.</title>
        <authorList>
            <person name="Dehal P."/>
            <person name="Satou Y."/>
            <person name="Campbell R.K."/>
            <person name="Chapman J."/>
            <person name="Degnan B."/>
            <person name="De Tomaso A."/>
            <person name="Davidson B."/>
            <person name="Di Gregorio A."/>
            <person name="Gelpke M."/>
            <person name="Goodstein D.M."/>
            <person name="Harafuji N."/>
            <person name="Hastings K.E."/>
            <person name="Ho I."/>
            <person name="Hotta K."/>
            <person name="Huang W."/>
            <person name="Kawashima T."/>
            <person name="Lemaire P."/>
            <person name="Martinez D."/>
            <person name="Meinertzhagen I.A."/>
            <person name="Necula S."/>
            <person name="Nonaka M."/>
            <person name="Putnam N."/>
            <person name="Rash S."/>
            <person name="Saiga H."/>
            <person name="Satake M."/>
            <person name="Terry A."/>
            <person name="Yamada L."/>
            <person name="Wang H.G."/>
            <person name="Awazu S."/>
            <person name="Azumi K."/>
            <person name="Boore J."/>
            <person name="Branno M."/>
            <person name="Chin-Bow S."/>
            <person name="DeSantis R."/>
            <person name="Doyle S."/>
            <person name="Francino P."/>
            <person name="Keys D.N."/>
            <person name="Haga S."/>
            <person name="Hayashi H."/>
            <person name="Hino K."/>
            <person name="Imai K.S."/>
            <person name="Inaba K."/>
            <person name="Kano S."/>
            <person name="Kobayashi K."/>
            <person name="Kobayashi M."/>
            <person name="Lee B.I."/>
            <person name="Makabe K.W."/>
            <person name="Manohar C."/>
            <person name="Matassi G."/>
            <person name="Medina M."/>
            <person name="Mochizuki Y."/>
            <person name="Mount S."/>
            <person name="Morishita T."/>
            <person name="Miura S."/>
            <person name="Nakayama A."/>
            <person name="Nishizaka S."/>
            <person name="Nomoto H."/>
            <person name="Ohta F."/>
            <person name="Oishi K."/>
            <person name="Rigoutsos I."/>
            <person name="Sano M."/>
            <person name="Sasaki A."/>
            <person name="Sasakura Y."/>
            <person name="Shoguchi E."/>
            <person name="Shin-i T."/>
            <person name="Spagnuolo A."/>
            <person name="Stainier D."/>
            <person name="Suzuki M.M."/>
            <person name="Tassy O."/>
            <person name="Takatori N."/>
            <person name="Tokuoka M."/>
            <person name="Yagi K."/>
            <person name="Yoshizaki F."/>
            <person name="Wada S."/>
            <person name="Zhang C."/>
            <person name="Hyatt P.D."/>
            <person name="Larimer F."/>
            <person name="Detter C."/>
            <person name="Doggett N."/>
            <person name="Glavina T."/>
            <person name="Hawkins T."/>
            <person name="Richardson P."/>
            <person name="Lucas S."/>
            <person name="Kohara Y."/>
            <person name="Levine M."/>
            <person name="Satoh N."/>
            <person name="Rokhsar D.S."/>
        </authorList>
    </citation>
    <scope>NUCLEOTIDE SEQUENCE [LARGE SCALE GENOMIC DNA]</scope>
</reference>
<evidence type="ECO:0000313" key="12">
    <source>
        <dbReference type="Proteomes" id="UP000008144"/>
    </source>
</evidence>
<evidence type="ECO:0000256" key="1">
    <source>
        <dbReference type="ARBA" id="ARBA00022679"/>
    </source>
</evidence>
<keyword evidence="1" id="KW-0808">Transferase</keyword>
<dbReference type="GO" id="GO:0012505">
    <property type="term" value="C:endomembrane system"/>
    <property type="evidence" value="ECO:0007669"/>
    <property type="project" value="UniProtKB-SubCell"/>
</dbReference>
<evidence type="ECO:0000256" key="4">
    <source>
        <dbReference type="ARBA" id="ARBA00022777"/>
    </source>
</evidence>
<evidence type="ECO:0000256" key="2">
    <source>
        <dbReference type="ARBA" id="ARBA00022692"/>
    </source>
</evidence>
<keyword evidence="3" id="KW-0547">Nucleotide-binding</keyword>
<dbReference type="Proteomes" id="UP000008144">
    <property type="component" value="Chromosome 12"/>
</dbReference>
<reference evidence="11" key="3">
    <citation type="submission" date="2025-08" db="UniProtKB">
        <authorList>
            <consortium name="Ensembl"/>
        </authorList>
    </citation>
    <scope>IDENTIFICATION</scope>
</reference>
<evidence type="ECO:0000256" key="6">
    <source>
        <dbReference type="ARBA" id="ARBA00022989"/>
    </source>
</evidence>
<evidence type="ECO:0000256" key="9">
    <source>
        <dbReference type="SAM" id="Phobius"/>
    </source>
</evidence>
<dbReference type="Pfam" id="PF07714">
    <property type="entry name" value="PK_Tyr_Ser-Thr"/>
    <property type="match status" value="1"/>
</dbReference>
<dbReference type="GeneTree" id="ENSGT00390000004945"/>
<dbReference type="SUPFAM" id="SSF56112">
    <property type="entry name" value="Protein kinase-like (PK-like)"/>
    <property type="match status" value="1"/>
</dbReference>